<keyword evidence="3" id="KW-1185">Reference proteome</keyword>
<dbReference type="GO" id="GO:0016740">
    <property type="term" value="F:transferase activity"/>
    <property type="evidence" value="ECO:0007669"/>
    <property type="project" value="UniProtKB-KW"/>
</dbReference>
<accession>A0ABY9MDR6</accession>
<evidence type="ECO:0000313" key="3">
    <source>
        <dbReference type="Proteomes" id="UP001234798"/>
    </source>
</evidence>
<keyword evidence="2" id="KW-0614">Plasmid</keyword>
<reference evidence="2 3" key="1">
    <citation type="submission" date="2023-08" db="EMBL/GenBank/DDBJ databases">
        <title>Achromobacter seleniivolatilans sp. nov., isolated from seleniferous soil.</title>
        <authorList>
            <person name="Zhang S."/>
            <person name="Li K."/>
            <person name="Peng J."/>
            <person name="Zhao Q."/>
            <person name="Wang H."/>
            <person name="Guo Y."/>
        </authorList>
    </citation>
    <scope>NUCLEOTIDE SEQUENCE [LARGE SCALE GENOMIC DNA]</scope>
    <source>
        <strain evidence="2 3">R39</strain>
        <plasmid evidence="2 3">unnamed</plasmid>
    </source>
</reference>
<feature type="region of interest" description="Disordered" evidence="1">
    <location>
        <begin position="327"/>
        <end position="347"/>
    </location>
</feature>
<dbReference type="Gene3D" id="3.10.450.620">
    <property type="entry name" value="JHP933, nucleotidyltransferase-like core domain"/>
    <property type="match status" value="1"/>
</dbReference>
<organism evidence="2 3">
    <name type="scientific">Achromobacter seleniivolatilans</name>
    <dbReference type="NCBI Taxonomy" id="3047478"/>
    <lineage>
        <taxon>Bacteria</taxon>
        <taxon>Pseudomonadati</taxon>
        <taxon>Pseudomonadota</taxon>
        <taxon>Betaproteobacteria</taxon>
        <taxon>Burkholderiales</taxon>
        <taxon>Alcaligenaceae</taxon>
        <taxon>Achromobacter</taxon>
    </lineage>
</organism>
<feature type="compositionally biased region" description="Pro residues" evidence="1">
    <location>
        <begin position="338"/>
        <end position="347"/>
    </location>
</feature>
<evidence type="ECO:0000313" key="2">
    <source>
        <dbReference type="EMBL" id="WMD23912.1"/>
    </source>
</evidence>
<dbReference type="Proteomes" id="UP001234798">
    <property type="component" value="Plasmid unnamed"/>
</dbReference>
<gene>
    <name evidence="2" type="ORF">RAS12_30230</name>
</gene>
<proteinExistence type="predicted"/>
<dbReference type="Pfam" id="PF08843">
    <property type="entry name" value="AbiEii"/>
    <property type="match status" value="1"/>
</dbReference>
<geneLocation type="plasmid" evidence="2 3">
    <name>unnamed</name>
</geneLocation>
<dbReference type="RefSeq" id="WP_306951815.1">
    <property type="nucleotide sequence ID" value="NZ_CP132977.1"/>
</dbReference>
<evidence type="ECO:0000256" key="1">
    <source>
        <dbReference type="SAM" id="MobiDB-lite"/>
    </source>
</evidence>
<dbReference type="EMBL" id="CP132977">
    <property type="protein sequence ID" value="WMD23912.1"/>
    <property type="molecule type" value="Genomic_DNA"/>
</dbReference>
<sequence>MSPKAFGGGSPLKRQPLPSTTKHQWSVLLQTLLIAGFVERSRWTREEAVFHGGTSLKLGWGSPRWSEDLDFLVKKDHLQEAERHIHSAVAFARAHLARIDAALQLEVSGKTTGRMARYAVSMTKPGLLGKAMVKAEFWGVEDSYLERYPSAPRLPEPPQELAQAGYFVRVSSMLPMATLNAVMCDKLVAVANRRYFKARDIFDMYWIQQERSFVRPTPQEMARDVLFHASAYDAEMDPEQAQAPKLEFTSDQALALSTANHLRAWVDSIGTPEYLTKAQTELKTFLVDSMGGVHLWDSYWQGQVSTMIHDAGRMALECAAGLEDLVRERQNDGEGTRPAPPRDVPRG</sequence>
<name>A0ABY9MDR6_9BURK</name>
<protein>
    <submittedName>
        <fullName evidence="2">Nucleotidyl transferase AbiEii/AbiGii toxin family protein</fullName>
    </submittedName>
</protein>
<keyword evidence="2" id="KW-0808">Transferase</keyword>
<dbReference type="InterPro" id="IPR014942">
    <property type="entry name" value="AbiEii"/>
</dbReference>